<dbReference type="SUPFAM" id="SSF48403">
    <property type="entry name" value="Ankyrin repeat"/>
    <property type="match status" value="2"/>
</dbReference>
<dbReference type="Gene3D" id="1.25.40.20">
    <property type="entry name" value="Ankyrin repeat-containing domain"/>
    <property type="match status" value="3"/>
</dbReference>
<comment type="caution">
    <text evidence="4">The sequence shown here is derived from an EMBL/GenBank/DDBJ whole genome shotgun (WGS) entry which is preliminary data.</text>
</comment>
<dbReference type="Proteomes" id="UP001142592">
    <property type="component" value="Unassembled WGS sequence"/>
</dbReference>
<keyword evidence="2 3" id="KW-0040">ANK repeat</keyword>
<evidence type="ECO:0000256" key="1">
    <source>
        <dbReference type="ARBA" id="ARBA00022737"/>
    </source>
</evidence>
<dbReference type="RefSeq" id="WP_010600393.1">
    <property type="nucleotide sequence ID" value="NZ_JAPJUH010000007.1"/>
</dbReference>
<dbReference type="Pfam" id="PF12796">
    <property type="entry name" value="Ank_2"/>
    <property type="match status" value="2"/>
</dbReference>
<accession>A0A9X3DGL2</accession>
<dbReference type="EMBL" id="JAPJUH010000007">
    <property type="protein sequence ID" value="MCX3267272.1"/>
    <property type="molecule type" value="Genomic_DNA"/>
</dbReference>
<dbReference type="PANTHER" id="PTHR24123:SF129">
    <property type="entry name" value="PROTEIN, PUTATIVE-RELATED"/>
    <property type="match status" value="1"/>
</dbReference>
<feature type="repeat" description="ANK" evidence="3">
    <location>
        <begin position="112"/>
        <end position="144"/>
    </location>
</feature>
<dbReference type="PROSITE" id="PS50297">
    <property type="entry name" value="ANK_REP_REGION"/>
    <property type="match status" value="2"/>
</dbReference>
<evidence type="ECO:0000256" key="3">
    <source>
        <dbReference type="PROSITE-ProRule" id="PRU00023"/>
    </source>
</evidence>
<name>A0A9X3DGL2_9SPHI</name>
<organism evidence="4 5">
    <name type="scientific">Pedobacter agri</name>
    <dbReference type="NCBI Taxonomy" id="454586"/>
    <lineage>
        <taxon>Bacteria</taxon>
        <taxon>Pseudomonadati</taxon>
        <taxon>Bacteroidota</taxon>
        <taxon>Sphingobacteriia</taxon>
        <taxon>Sphingobacteriales</taxon>
        <taxon>Sphingobacteriaceae</taxon>
        <taxon>Pedobacter</taxon>
    </lineage>
</organism>
<dbReference type="InterPro" id="IPR002110">
    <property type="entry name" value="Ankyrin_rpt"/>
</dbReference>
<evidence type="ECO:0000256" key="2">
    <source>
        <dbReference type="ARBA" id="ARBA00023043"/>
    </source>
</evidence>
<dbReference type="SMART" id="SM00248">
    <property type="entry name" value="ANK"/>
    <property type="match status" value="6"/>
</dbReference>
<protein>
    <submittedName>
        <fullName evidence="4">Ankyrin repeat domain-containing protein</fullName>
    </submittedName>
</protein>
<sequence length="527" mass="59548">MNLYQIEQAYIQGRDLAEINELYKTEIADITEEQQVEVWRQVCGFVNVEMVDYLIAKGWRTAGVEDSNGDTLLHFLATPLRSYDYFIAEKRVYECTKKLLEAKVSPLRKNSQGETALMLAAKIGYTEMLEAYAETGAKIDFNDRNGNTILHILASNSSSAISDYEKSLERLMIHQRDENYDENNQRHLQERRQLEWRHHVDKARFNQFITFAIVGREFGIDPLQRNNEKRTAVEVAIGQKSKSIGAILKGVDFNDQEKVSLYFNAGGMDLHQACAEKDLEAIDALIKLGENVNEIYDKEGDRFNGMTPLAIAMQKHSVEITDLLLKNGADATTVDSKGWHPFRHLYDINSTIAVHIDLFHNKVFQKILKAYLDAGFDINSLLDDEENTLLTLSAKYADRLMMHNSYTISKVLLDEATYAGADVNKTNRDGISALMYLCATGLERGEKSLLTLLEQGASTELIDKNGKTALIYAVNNDRKSDAQTYCELMAEFGDLLIDAKDNTQQSALDYVVAKDNEALVAWLVGKM</sequence>
<dbReference type="InterPro" id="IPR051165">
    <property type="entry name" value="Multifunctional_ANK_Repeat"/>
</dbReference>
<evidence type="ECO:0000313" key="4">
    <source>
        <dbReference type="EMBL" id="MCX3267272.1"/>
    </source>
</evidence>
<dbReference type="PROSITE" id="PS50088">
    <property type="entry name" value="ANK_REPEAT"/>
    <property type="match status" value="2"/>
</dbReference>
<evidence type="ECO:0000313" key="5">
    <source>
        <dbReference type="Proteomes" id="UP001142592"/>
    </source>
</evidence>
<dbReference type="PANTHER" id="PTHR24123">
    <property type="entry name" value="ANKYRIN REPEAT-CONTAINING"/>
    <property type="match status" value="1"/>
</dbReference>
<feature type="repeat" description="ANK" evidence="3">
    <location>
        <begin position="304"/>
        <end position="336"/>
    </location>
</feature>
<proteinExistence type="predicted"/>
<dbReference type="InterPro" id="IPR036770">
    <property type="entry name" value="Ankyrin_rpt-contain_sf"/>
</dbReference>
<reference evidence="4" key="1">
    <citation type="submission" date="2022-11" db="EMBL/GenBank/DDBJ databases">
        <authorList>
            <person name="Graham C."/>
            <person name="Newman J.D."/>
        </authorList>
    </citation>
    <scope>NUCLEOTIDE SEQUENCE</scope>
    <source>
        <strain evidence="4">DSM 19486</strain>
    </source>
</reference>
<keyword evidence="1" id="KW-0677">Repeat</keyword>
<dbReference type="AlphaFoldDB" id="A0A9X3DGL2"/>
<keyword evidence="5" id="KW-1185">Reference proteome</keyword>
<gene>
    <name evidence="4" type="ORF">OQZ29_21095</name>
</gene>